<organism evidence="5 6">
    <name type="scientific">Kribbella pittospori</name>
    <dbReference type="NCBI Taxonomy" id="722689"/>
    <lineage>
        <taxon>Bacteria</taxon>
        <taxon>Bacillati</taxon>
        <taxon>Actinomycetota</taxon>
        <taxon>Actinomycetes</taxon>
        <taxon>Propionibacteriales</taxon>
        <taxon>Kribbellaceae</taxon>
        <taxon>Kribbella</taxon>
    </lineage>
</organism>
<reference evidence="5 6" key="1">
    <citation type="submission" date="2019-02" db="EMBL/GenBank/DDBJ databases">
        <title>Kribbella capetownensis sp. nov. and Kribbella speibonae sp. nov., isolated from soil.</title>
        <authorList>
            <person name="Curtis S.M."/>
            <person name="Norton I."/>
            <person name="Everest G.J."/>
            <person name="Meyers P.R."/>
        </authorList>
    </citation>
    <scope>NUCLEOTIDE SEQUENCE [LARGE SCALE GENOMIC DNA]</scope>
    <source>
        <strain evidence="5 6">NRRL B-24813</strain>
    </source>
</reference>
<feature type="domain" description="SHSP" evidence="4">
    <location>
        <begin position="28"/>
        <end position="139"/>
    </location>
</feature>
<dbReference type="SUPFAM" id="SSF49764">
    <property type="entry name" value="HSP20-like chaperones"/>
    <property type="match status" value="1"/>
</dbReference>
<comment type="similarity">
    <text evidence="1 2">Belongs to the small heat shock protein (HSP20) family.</text>
</comment>
<dbReference type="AlphaFoldDB" id="A0A4R0JYH4"/>
<keyword evidence="6" id="KW-1185">Reference proteome</keyword>
<evidence type="ECO:0000313" key="5">
    <source>
        <dbReference type="EMBL" id="TCC50378.1"/>
    </source>
</evidence>
<evidence type="ECO:0000259" key="4">
    <source>
        <dbReference type="PROSITE" id="PS01031"/>
    </source>
</evidence>
<dbReference type="EMBL" id="SJKB01000025">
    <property type="protein sequence ID" value="TCC50378.1"/>
    <property type="molecule type" value="Genomic_DNA"/>
</dbReference>
<dbReference type="InterPro" id="IPR031107">
    <property type="entry name" value="Small_HSP"/>
</dbReference>
<dbReference type="OrthoDB" id="5242916at2"/>
<sequence length="166" mass="18351">MLMRFDPFRELAFRELDRMSQMFGEQGGALQQRTMPIDAFRDGDRFIVRFDLPGVDRDSIELTADKNVLTVRAERTWKPGEGQDVVAAERPQGVFTRQLFLGDSLDVDRIAATYDQGVLTLVVPVAEQAKPRRLQITESGAAQDGATQESATQESADQKAAASTSA</sequence>
<evidence type="ECO:0000313" key="6">
    <source>
        <dbReference type="Proteomes" id="UP000291144"/>
    </source>
</evidence>
<gene>
    <name evidence="5" type="ORF">E0H73_41865</name>
</gene>
<dbReference type="PANTHER" id="PTHR11527">
    <property type="entry name" value="HEAT-SHOCK PROTEIN 20 FAMILY MEMBER"/>
    <property type="match status" value="1"/>
</dbReference>
<dbReference type="Pfam" id="PF00011">
    <property type="entry name" value="HSP20"/>
    <property type="match status" value="1"/>
</dbReference>
<proteinExistence type="inferred from homology"/>
<feature type="compositionally biased region" description="Polar residues" evidence="3">
    <location>
        <begin position="136"/>
        <end position="166"/>
    </location>
</feature>
<evidence type="ECO:0000256" key="1">
    <source>
        <dbReference type="PROSITE-ProRule" id="PRU00285"/>
    </source>
</evidence>
<comment type="caution">
    <text evidence="5">The sequence shown here is derived from an EMBL/GenBank/DDBJ whole genome shotgun (WGS) entry which is preliminary data.</text>
</comment>
<dbReference type="Gene3D" id="2.60.40.790">
    <property type="match status" value="1"/>
</dbReference>
<dbReference type="PROSITE" id="PS01031">
    <property type="entry name" value="SHSP"/>
    <property type="match status" value="1"/>
</dbReference>
<dbReference type="CDD" id="cd06464">
    <property type="entry name" value="ACD_sHsps-like"/>
    <property type="match status" value="1"/>
</dbReference>
<evidence type="ECO:0000256" key="3">
    <source>
        <dbReference type="SAM" id="MobiDB-lite"/>
    </source>
</evidence>
<dbReference type="InterPro" id="IPR002068">
    <property type="entry name" value="A-crystallin/Hsp20_dom"/>
</dbReference>
<dbReference type="InterPro" id="IPR008978">
    <property type="entry name" value="HSP20-like_chaperone"/>
</dbReference>
<feature type="region of interest" description="Disordered" evidence="3">
    <location>
        <begin position="134"/>
        <end position="166"/>
    </location>
</feature>
<name>A0A4R0JYH4_9ACTN</name>
<dbReference type="Proteomes" id="UP000291144">
    <property type="component" value="Unassembled WGS sequence"/>
</dbReference>
<accession>A0A4R0JYH4</accession>
<protein>
    <submittedName>
        <fullName evidence="5">Hsp20/alpha crystallin family protein</fullName>
    </submittedName>
</protein>
<evidence type="ECO:0000256" key="2">
    <source>
        <dbReference type="RuleBase" id="RU003616"/>
    </source>
</evidence>